<dbReference type="EMBL" id="KV454475">
    <property type="protein sequence ID" value="ODV63494.1"/>
    <property type="molecule type" value="Genomic_DNA"/>
</dbReference>
<feature type="transmembrane region" description="Helical" evidence="2">
    <location>
        <begin position="58"/>
        <end position="76"/>
    </location>
</feature>
<organism evidence="3 4">
    <name type="scientific">Ascoidea rubescens DSM 1968</name>
    <dbReference type="NCBI Taxonomy" id="1344418"/>
    <lineage>
        <taxon>Eukaryota</taxon>
        <taxon>Fungi</taxon>
        <taxon>Dikarya</taxon>
        <taxon>Ascomycota</taxon>
        <taxon>Saccharomycotina</taxon>
        <taxon>Saccharomycetes</taxon>
        <taxon>Ascoideaceae</taxon>
        <taxon>Ascoidea</taxon>
    </lineage>
</organism>
<evidence type="ECO:0000256" key="2">
    <source>
        <dbReference type="SAM" id="Phobius"/>
    </source>
</evidence>
<dbReference type="InParanoid" id="A0A1D2VPI2"/>
<proteinExistence type="predicted"/>
<reference evidence="4" key="1">
    <citation type="submission" date="2016-05" db="EMBL/GenBank/DDBJ databases">
        <title>Comparative genomics of biotechnologically important yeasts.</title>
        <authorList>
            <consortium name="DOE Joint Genome Institute"/>
            <person name="Riley R."/>
            <person name="Haridas S."/>
            <person name="Wolfe K.H."/>
            <person name="Lopes M.R."/>
            <person name="Hittinger C.T."/>
            <person name="Goker M."/>
            <person name="Salamov A."/>
            <person name="Wisecaver J."/>
            <person name="Long T.M."/>
            <person name="Aerts A.L."/>
            <person name="Barry K."/>
            <person name="Choi C."/>
            <person name="Clum A."/>
            <person name="Coughlan A.Y."/>
            <person name="Deshpande S."/>
            <person name="Douglass A.P."/>
            <person name="Hanson S.J."/>
            <person name="Klenk H.-P."/>
            <person name="Labutti K."/>
            <person name="Lapidus A."/>
            <person name="Lindquist E."/>
            <person name="Lipzen A."/>
            <person name="Meier-Kolthoff J.P."/>
            <person name="Ohm R.A."/>
            <person name="Otillar R.P."/>
            <person name="Pangilinan J."/>
            <person name="Peng Y."/>
            <person name="Rokas A."/>
            <person name="Rosa C.A."/>
            <person name="Scheuner C."/>
            <person name="Sibirny A.A."/>
            <person name="Slot J.C."/>
            <person name="Stielow J.B."/>
            <person name="Sun H."/>
            <person name="Kurtzman C.P."/>
            <person name="Blackwell M."/>
            <person name="Grigoriev I.V."/>
            <person name="Jeffries T.W."/>
        </authorList>
    </citation>
    <scope>NUCLEOTIDE SEQUENCE [LARGE SCALE GENOMIC DNA]</scope>
    <source>
        <strain evidence="4">DSM 1968</strain>
    </source>
</reference>
<keyword evidence="2" id="KW-0472">Membrane</keyword>
<feature type="transmembrane region" description="Helical" evidence="2">
    <location>
        <begin position="233"/>
        <end position="261"/>
    </location>
</feature>
<keyword evidence="2" id="KW-1133">Transmembrane helix</keyword>
<feature type="transmembrane region" description="Helical" evidence="2">
    <location>
        <begin position="88"/>
        <end position="111"/>
    </location>
</feature>
<gene>
    <name evidence="3" type="ORF">ASCRUDRAFT_10976</name>
</gene>
<name>A0A1D2VPI2_9ASCO</name>
<feature type="region of interest" description="Disordered" evidence="1">
    <location>
        <begin position="166"/>
        <end position="188"/>
    </location>
</feature>
<dbReference type="Proteomes" id="UP000095038">
    <property type="component" value="Unassembled WGS sequence"/>
</dbReference>
<accession>A0A1D2VPI2</accession>
<evidence type="ECO:0000256" key="1">
    <source>
        <dbReference type="SAM" id="MobiDB-lite"/>
    </source>
</evidence>
<protein>
    <submittedName>
        <fullName evidence="3">Uncharacterized protein</fullName>
    </submittedName>
</protein>
<feature type="transmembrane region" description="Helical" evidence="2">
    <location>
        <begin position="123"/>
        <end position="148"/>
    </location>
</feature>
<keyword evidence="4" id="KW-1185">Reference proteome</keyword>
<sequence>MEDVQVLPSRNPHQLLIQPKNTILGQLSVQPSDLITYAGGSNHLETINYIYDLEKTRFFLKSFLALVILEYLMAFLNLPFDQIEKRPVLSLLASYYHLILFAICSCILPLSSTTIPNYTALKLHIFTVIVQFIGFILYLASLILILPIDNLHYKAYSSHNPKTLEISNNSNNSNNSSHLNGTNSSDDSKHLNSIFNKDSYSTEMNDINNYIVSNLKKRFTNNNLTKNNYNVTFYLKVVILISLFISFLTLINSLINALYHFNALSRLLNKKRIRNKSQFKNQTDLQDQIDYNTLLK</sequence>
<dbReference type="OrthoDB" id="4008786at2759"/>
<evidence type="ECO:0000313" key="4">
    <source>
        <dbReference type="Proteomes" id="UP000095038"/>
    </source>
</evidence>
<keyword evidence="2" id="KW-0812">Transmembrane</keyword>
<dbReference type="AlphaFoldDB" id="A0A1D2VPI2"/>
<dbReference type="GeneID" id="30962367"/>
<evidence type="ECO:0000313" key="3">
    <source>
        <dbReference type="EMBL" id="ODV63494.1"/>
    </source>
</evidence>
<dbReference type="RefSeq" id="XP_020049801.1">
    <property type="nucleotide sequence ID" value="XM_020188731.1"/>
</dbReference>
<feature type="compositionally biased region" description="Low complexity" evidence="1">
    <location>
        <begin position="167"/>
        <end position="185"/>
    </location>
</feature>